<evidence type="ECO:0000256" key="4">
    <source>
        <dbReference type="ARBA" id="ARBA00023163"/>
    </source>
</evidence>
<gene>
    <name evidence="6" type="primary">glnR</name>
    <name evidence="6" type="ORF">KIMC2_08840</name>
</gene>
<protein>
    <submittedName>
        <fullName evidence="6">HTH-type transcriptional regulator GlnR</fullName>
    </submittedName>
</protein>
<keyword evidence="4" id="KW-0804">Transcription</keyword>
<keyword evidence="1" id="KW-0678">Repressor</keyword>
<dbReference type="GO" id="GO:0003677">
    <property type="term" value="F:DNA binding"/>
    <property type="evidence" value="ECO:0007669"/>
    <property type="project" value="UniProtKB-KW"/>
</dbReference>
<dbReference type="Gene3D" id="1.10.1660.10">
    <property type="match status" value="1"/>
</dbReference>
<feature type="domain" description="HTH merR-type" evidence="5">
    <location>
        <begin position="11"/>
        <end position="79"/>
    </location>
</feature>
<dbReference type="EMBL" id="AP026801">
    <property type="protein sequence ID" value="BDR56322.1"/>
    <property type="molecule type" value="Genomic_DNA"/>
</dbReference>
<evidence type="ECO:0000256" key="3">
    <source>
        <dbReference type="ARBA" id="ARBA00023125"/>
    </source>
</evidence>
<evidence type="ECO:0000259" key="5">
    <source>
        <dbReference type="PROSITE" id="PS50937"/>
    </source>
</evidence>
<dbReference type="SMART" id="SM00422">
    <property type="entry name" value="HTH_MERR"/>
    <property type="match status" value="1"/>
</dbReference>
<name>A0AAU9DHW4_9LACO</name>
<evidence type="ECO:0000256" key="2">
    <source>
        <dbReference type="ARBA" id="ARBA00023015"/>
    </source>
</evidence>
<dbReference type="Proteomes" id="UP001321804">
    <property type="component" value="Chromosome"/>
</dbReference>
<dbReference type="SUPFAM" id="SSF46955">
    <property type="entry name" value="Putative DNA-binding domain"/>
    <property type="match status" value="1"/>
</dbReference>
<evidence type="ECO:0000313" key="6">
    <source>
        <dbReference type="EMBL" id="BDR56322.1"/>
    </source>
</evidence>
<dbReference type="InterPro" id="IPR000551">
    <property type="entry name" value="MerR-type_HTH_dom"/>
</dbReference>
<dbReference type="Pfam" id="PF13411">
    <property type="entry name" value="MerR_1"/>
    <property type="match status" value="1"/>
</dbReference>
<dbReference type="PANTHER" id="PTHR30204">
    <property type="entry name" value="REDOX-CYCLING DRUG-SENSING TRANSCRIPTIONAL ACTIVATOR SOXR"/>
    <property type="match status" value="1"/>
</dbReference>
<sequence length="117" mass="13900">MSKEIKRDLPILSLKIVMALTDLTARQIRYYEEKKLISYHRSEGNQRMFSLNDIDELLIIKEMIDSGENIKDIQAYRQKKTSSYQNTTFKTVSDEEARDIFRNEMMRYLEIGNNPLD</sequence>
<keyword evidence="3" id="KW-0238">DNA-binding</keyword>
<keyword evidence="7" id="KW-1185">Reference proteome</keyword>
<organism evidence="6 7">
    <name type="scientific">Xylocopilactobacillus apis</name>
    <dbReference type="NCBI Taxonomy" id="2932183"/>
    <lineage>
        <taxon>Bacteria</taxon>
        <taxon>Bacillati</taxon>
        <taxon>Bacillota</taxon>
        <taxon>Bacilli</taxon>
        <taxon>Lactobacillales</taxon>
        <taxon>Lactobacillaceae</taxon>
        <taxon>Xylocopilactobacillus</taxon>
    </lineage>
</organism>
<evidence type="ECO:0000256" key="1">
    <source>
        <dbReference type="ARBA" id="ARBA00022491"/>
    </source>
</evidence>
<dbReference type="KEGG" id="xak:KIMC2_08840"/>
<evidence type="ECO:0000313" key="7">
    <source>
        <dbReference type="Proteomes" id="UP001321804"/>
    </source>
</evidence>
<dbReference type="GO" id="GO:0003700">
    <property type="term" value="F:DNA-binding transcription factor activity"/>
    <property type="evidence" value="ECO:0007669"/>
    <property type="project" value="InterPro"/>
</dbReference>
<proteinExistence type="predicted"/>
<dbReference type="InterPro" id="IPR047057">
    <property type="entry name" value="MerR_fam"/>
</dbReference>
<accession>A0AAU9DHW4</accession>
<dbReference type="PROSITE" id="PS50937">
    <property type="entry name" value="HTH_MERR_2"/>
    <property type="match status" value="1"/>
</dbReference>
<dbReference type="AlphaFoldDB" id="A0AAU9DHW4"/>
<keyword evidence="2" id="KW-0805">Transcription regulation</keyword>
<dbReference type="InterPro" id="IPR009061">
    <property type="entry name" value="DNA-bd_dom_put_sf"/>
</dbReference>
<dbReference type="RefSeq" id="WP_317698233.1">
    <property type="nucleotide sequence ID" value="NZ_AP026801.1"/>
</dbReference>
<reference evidence="6 7" key="1">
    <citation type="journal article" date="2023" name="Microbiol. Spectr.">
        <title>Symbiosis of Carpenter Bees with Uncharacterized Lactic Acid Bacteria Showing NAD Auxotrophy.</title>
        <authorList>
            <person name="Kawasaki S."/>
            <person name="Ozawa K."/>
            <person name="Mori T."/>
            <person name="Yamamoto A."/>
            <person name="Ito M."/>
            <person name="Ohkuma M."/>
            <person name="Sakamoto M."/>
            <person name="Matsutani M."/>
        </authorList>
    </citation>
    <scope>NUCLEOTIDE SEQUENCE [LARGE SCALE GENOMIC DNA]</scope>
    <source>
        <strain evidence="6 7">KimC2</strain>
    </source>
</reference>
<dbReference type="PANTHER" id="PTHR30204:SF65">
    <property type="entry name" value="HTH-TYPE TRANSCRIPTIONAL REGULATOR TNRA"/>
    <property type="match status" value="1"/>
</dbReference>